<dbReference type="InterPro" id="IPR003798">
    <property type="entry name" value="DNA_recombination_RmuC"/>
</dbReference>
<sequence>MKDQIYLLLLLGVLIFSLFIIYFKLKNFLKAQLNEPFITLKERLLDLNEIKRDLQKLYLTENLLRDLREEIFKLSQIFISRSSGKAGERALEDILSIFPSHLLKRDLKLSSGEVEFALVLSGEKYLPIDSKFIAPEILKKSEISVEDEKELLKRIRARAKEIKPYLKDEKSPGFAIMTCPDGIFPYLQRKVYEELEKEKIILLPYSLLPQVLLFIHFLWDRFGKVFDEDKISESLSNFEKWVFELERDLEKLSRELKSAENLLNKLKETQALLKKEFLKLLNYSQSSSKSRGTSE</sequence>
<feature type="transmembrane region" description="Helical" evidence="2">
    <location>
        <begin position="6"/>
        <end position="23"/>
    </location>
</feature>
<dbReference type="EMBL" id="PNIE01000035">
    <property type="protein sequence ID" value="PMP63443.1"/>
    <property type="molecule type" value="Genomic_DNA"/>
</dbReference>
<evidence type="ECO:0000313" key="3">
    <source>
        <dbReference type="EMBL" id="PMP63443.1"/>
    </source>
</evidence>
<evidence type="ECO:0008006" key="5">
    <source>
        <dbReference type="Google" id="ProtNLM"/>
    </source>
</evidence>
<dbReference type="AlphaFoldDB" id="A0A2N7PKC1"/>
<protein>
    <recommendedName>
        <fullName evidence="5">DNA recombination protein RmuC</fullName>
    </recommendedName>
</protein>
<dbReference type="Pfam" id="PF02646">
    <property type="entry name" value="RmuC"/>
    <property type="match status" value="1"/>
</dbReference>
<dbReference type="Proteomes" id="UP000235731">
    <property type="component" value="Unassembled WGS sequence"/>
</dbReference>
<keyword evidence="2" id="KW-0812">Transmembrane</keyword>
<comment type="caution">
    <text evidence="3">The sequence shown here is derived from an EMBL/GenBank/DDBJ whole genome shotgun (WGS) entry which is preliminary data.</text>
</comment>
<proteinExistence type="predicted"/>
<feature type="coiled-coil region" evidence="1">
    <location>
        <begin position="242"/>
        <end position="276"/>
    </location>
</feature>
<gene>
    <name evidence="3" type="ORF">C0197_02575</name>
</gene>
<name>A0A2N7PKC1_9BACT</name>
<evidence type="ECO:0000256" key="2">
    <source>
        <dbReference type="SAM" id="Phobius"/>
    </source>
</evidence>
<organism evidence="3 4">
    <name type="scientific">Caldimicrobium thiodismutans</name>
    <dbReference type="NCBI Taxonomy" id="1653476"/>
    <lineage>
        <taxon>Bacteria</taxon>
        <taxon>Pseudomonadati</taxon>
        <taxon>Thermodesulfobacteriota</taxon>
        <taxon>Thermodesulfobacteria</taxon>
        <taxon>Thermodesulfobacteriales</taxon>
        <taxon>Thermodesulfobacteriaceae</taxon>
        <taxon>Caldimicrobium</taxon>
    </lineage>
</organism>
<evidence type="ECO:0000256" key="1">
    <source>
        <dbReference type="SAM" id="Coils"/>
    </source>
</evidence>
<keyword evidence="2" id="KW-1133">Transmembrane helix</keyword>
<reference evidence="3 4" key="1">
    <citation type="submission" date="2018-01" db="EMBL/GenBank/DDBJ databases">
        <title>Metagenomic assembled genomes from two thermal pools in the Uzon Caldera, Kamchatka, Russia.</title>
        <authorList>
            <person name="Wilkins L."/>
            <person name="Ettinger C."/>
        </authorList>
    </citation>
    <scope>NUCLEOTIDE SEQUENCE [LARGE SCALE GENOMIC DNA]</scope>
    <source>
        <strain evidence="3">ZAV-15</strain>
    </source>
</reference>
<keyword evidence="1" id="KW-0175">Coiled coil</keyword>
<accession>A0A2N7PKC1</accession>
<keyword evidence="2" id="KW-0472">Membrane</keyword>
<evidence type="ECO:0000313" key="4">
    <source>
        <dbReference type="Proteomes" id="UP000235731"/>
    </source>
</evidence>